<dbReference type="EMBL" id="WIXI01000043">
    <property type="protein sequence ID" value="MQY46912.1"/>
    <property type="molecule type" value="Genomic_DNA"/>
</dbReference>
<accession>A0A6A8A6C0</accession>
<evidence type="ECO:0000313" key="3">
    <source>
        <dbReference type="Proteomes" id="UP000435138"/>
    </source>
</evidence>
<dbReference type="PROSITE" id="PS51257">
    <property type="entry name" value="PROKAR_LIPOPROTEIN"/>
    <property type="match status" value="1"/>
</dbReference>
<evidence type="ECO:0000313" key="2">
    <source>
        <dbReference type="EMBL" id="MQY46912.1"/>
    </source>
</evidence>
<gene>
    <name evidence="2" type="ORF">GAO09_12815</name>
</gene>
<proteinExistence type="predicted"/>
<dbReference type="AlphaFoldDB" id="A0A6A8A6C0"/>
<feature type="chain" id="PRO_5025341328" description="Lipoprotein" evidence="1">
    <location>
        <begin position="22"/>
        <end position="120"/>
    </location>
</feature>
<evidence type="ECO:0008006" key="4">
    <source>
        <dbReference type="Google" id="ProtNLM"/>
    </source>
</evidence>
<sequence>MNTRLAALAVVAVALSACTTASPLKSDPISARWVGQSAGKFFAAYGAQYSDAASGSTTTYNWRGGYKRIKMENGKSASVSCAATLTVSSDYNIRSIRIVADRPGSKGPSYCEELLAPAQG</sequence>
<comment type="caution">
    <text evidence="2">The sequence shown here is derived from an EMBL/GenBank/DDBJ whole genome shotgun (WGS) entry which is preliminary data.</text>
</comment>
<dbReference type="RefSeq" id="WP_153354577.1">
    <property type="nucleotide sequence ID" value="NZ_JAYKOO010000002.1"/>
</dbReference>
<keyword evidence="3" id="KW-1185">Reference proteome</keyword>
<keyword evidence="1" id="KW-0732">Signal</keyword>
<name>A0A6A8A6C0_9HYPH</name>
<evidence type="ECO:0000256" key="1">
    <source>
        <dbReference type="SAM" id="SignalP"/>
    </source>
</evidence>
<feature type="signal peptide" evidence="1">
    <location>
        <begin position="1"/>
        <end position="21"/>
    </location>
</feature>
<reference evidence="2 3" key="1">
    <citation type="submission" date="2019-11" db="EMBL/GenBank/DDBJ databases">
        <title>Genome analysis of Rhizobacterium cereale a novel genus and species isolated from maize roots in North Spain.</title>
        <authorList>
            <person name="Menendez E."/>
            <person name="Flores-Felix J.D."/>
            <person name="Ramirez-Bahena M.-H."/>
            <person name="Igual J.M."/>
            <person name="Garcia-Fraile P."/>
            <person name="Peix A."/>
            <person name="Velazquez E."/>
        </authorList>
    </citation>
    <scope>NUCLEOTIDE SEQUENCE [LARGE SCALE GENOMIC DNA]</scope>
    <source>
        <strain evidence="2 3">RZME27</strain>
    </source>
</reference>
<dbReference type="Proteomes" id="UP000435138">
    <property type="component" value="Unassembled WGS sequence"/>
</dbReference>
<organism evidence="2 3">
    <name type="scientific">Endobacterium cereale</name>
    <dbReference type="NCBI Taxonomy" id="2663029"/>
    <lineage>
        <taxon>Bacteria</taxon>
        <taxon>Pseudomonadati</taxon>
        <taxon>Pseudomonadota</taxon>
        <taxon>Alphaproteobacteria</taxon>
        <taxon>Hyphomicrobiales</taxon>
        <taxon>Rhizobiaceae</taxon>
        <taxon>Endobacterium</taxon>
    </lineage>
</organism>
<protein>
    <recommendedName>
        <fullName evidence="4">Lipoprotein</fullName>
    </recommendedName>
</protein>